<proteinExistence type="predicted"/>
<dbReference type="PANTHER" id="PTHR37460">
    <property type="entry name" value="ENDONUCLEASE III"/>
    <property type="match status" value="1"/>
</dbReference>
<dbReference type="Pfam" id="PF01986">
    <property type="entry name" value="DUF123"/>
    <property type="match status" value="1"/>
</dbReference>
<protein>
    <submittedName>
        <fullName evidence="1">GIY-YIG nuclease family protein</fullName>
    </submittedName>
</protein>
<comment type="caution">
    <text evidence="1">The sequence shown here is derived from an EMBL/GenBank/DDBJ whole genome shotgun (WGS) entry which is preliminary data.</text>
</comment>
<dbReference type="EMBL" id="JBBYHV010000001">
    <property type="protein sequence ID" value="MEL1249506.1"/>
    <property type="molecule type" value="Genomic_DNA"/>
</dbReference>
<evidence type="ECO:0000313" key="1">
    <source>
        <dbReference type="EMBL" id="MEL1249506.1"/>
    </source>
</evidence>
<evidence type="ECO:0000313" key="2">
    <source>
        <dbReference type="Proteomes" id="UP001497045"/>
    </source>
</evidence>
<reference evidence="1 2" key="1">
    <citation type="submission" date="2024-04" db="EMBL/GenBank/DDBJ databases">
        <title>Aurantiacibacter sp. DGU6 16S ribosomal RNA gene Genome sequencing and assembly.</title>
        <authorList>
            <person name="Park S."/>
        </authorList>
    </citation>
    <scope>NUCLEOTIDE SEQUENCE [LARGE SCALE GENOMIC DNA]</scope>
    <source>
        <strain evidence="1 2">DGU6</strain>
    </source>
</reference>
<sequence length="134" mass="14284">MNRLLRLFPGARTANMPVQSGAYLLTISLGEKFAGSLRGKPYELPAGTYVYAGSANGPGGVAARVARHMRKDKKLHWHVDALTVAASEITAFAFPGGNECALVERLLGEGYEAPLPGFGSSDCRSCPAHLLRLQ</sequence>
<name>A0ABU9IBE4_9SPHN</name>
<gene>
    <name evidence="1" type="ORF">AAEO60_02350</name>
</gene>
<dbReference type="CDD" id="cd10441">
    <property type="entry name" value="GIY-YIG_COG1833"/>
    <property type="match status" value="1"/>
</dbReference>
<organism evidence="1 2">
    <name type="scientific">Aurantiacibacter gilvus</name>
    <dbReference type="NCBI Taxonomy" id="3139141"/>
    <lineage>
        <taxon>Bacteria</taxon>
        <taxon>Pseudomonadati</taxon>
        <taxon>Pseudomonadota</taxon>
        <taxon>Alphaproteobacteria</taxon>
        <taxon>Sphingomonadales</taxon>
        <taxon>Erythrobacteraceae</taxon>
        <taxon>Aurantiacibacter</taxon>
    </lineage>
</organism>
<keyword evidence="2" id="KW-1185">Reference proteome</keyword>
<dbReference type="RefSeq" id="WP_341672041.1">
    <property type="nucleotide sequence ID" value="NZ_JBBYHV010000001.1"/>
</dbReference>
<accession>A0ABU9IBE4</accession>
<dbReference type="PANTHER" id="PTHR37460:SF1">
    <property type="entry name" value="ENDONUCLEASE III"/>
    <property type="match status" value="1"/>
</dbReference>
<dbReference type="InterPro" id="IPR002837">
    <property type="entry name" value="DUF123"/>
</dbReference>
<dbReference type="Proteomes" id="UP001497045">
    <property type="component" value="Unassembled WGS sequence"/>
</dbReference>